<accession>A0A1E2V6Y2</accession>
<dbReference type="PROSITE" id="PS51257">
    <property type="entry name" value="PROKAR_LIPOPROTEIN"/>
    <property type="match status" value="1"/>
</dbReference>
<proteinExistence type="predicted"/>
<dbReference type="EMBL" id="MDTQ01000001">
    <property type="protein sequence ID" value="ODC02778.1"/>
    <property type="molecule type" value="Genomic_DNA"/>
</dbReference>
<protein>
    <submittedName>
        <fullName evidence="1">Lipoprotein bor</fullName>
    </submittedName>
</protein>
<keyword evidence="1" id="KW-0449">Lipoprotein</keyword>
<organism evidence="1 2">
    <name type="scientific">Terasakiispira papahanaumokuakeensis</name>
    <dbReference type="NCBI Taxonomy" id="197479"/>
    <lineage>
        <taxon>Bacteria</taxon>
        <taxon>Pseudomonadati</taxon>
        <taxon>Pseudomonadota</taxon>
        <taxon>Gammaproteobacteria</taxon>
        <taxon>Oceanospirillales</taxon>
        <taxon>Terasakiispira</taxon>
    </lineage>
</organism>
<dbReference type="STRING" id="197479.BFW38_03685"/>
<dbReference type="Pfam" id="PF06291">
    <property type="entry name" value="Lambda_Bor"/>
    <property type="match status" value="1"/>
</dbReference>
<dbReference type="RefSeq" id="WP_068997174.1">
    <property type="nucleotide sequence ID" value="NZ_MDTQ01000001.1"/>
</dbReference>
<evidence type="ECO:0000313" key="1">
    <source>
        <dbReference type="EMBL" id="ODC02778.1"/>
    </source>
</evidence>
<name>A0A1E2V6Y2_9GAMM</name>
<comment type="caution">
    <text evidence="1">The sequence shown here is derived from an EMBL/GenBank/DDBJ whole genome shotgun (WGS) entry which is preliminary data.</text>
</comment>
<dbReference type="AlphaFoldDB" id="A0A1E2V6Y2"/>
<sequence length="96" mass="10532">MKKLLLVGLVAVLMAGCSNQRFVMQDDSQSNAADYKRAQPFFINGIGQRKTVNAAEVCGGAENVVRVETQQTFGNVVLSVVTFGIYTPREARIYCK</sequence>
<dbReference type="Proteomes" id="UP000094291">
    <property type="component" value="Unassembled WGS sequence"/>
</dbReference>
<gene>
    <name evidence="1" type="ORF">BFW38_03685</name>
</gene>
<keyword evidence="2" id="KW-1185">Reference proteome</keyword>
<evidence type="ECO:0000313" key="2">
    <source>
        <dbReference type="Proteomes" id="UP000094291"/>
    </source>
</evidence>
<dbReference type="InterPro" id="IPR010438">
    <property type="entry name" value="Lambda_Bor"/>
</dbReference>
<reference evidence="1 2" key="1">
    <citation type="submission" date="2016-08" db="EMBL/GenBank/DDBJ databases">
        <authorList>
            <person name="Seilhamer J.J."/>
        </authorList>
    </citation>
    <scope>NUCLEOTIDE SEQUENCE [LARGE SCALE GENOMIC DNA]</scope>
    <source>
        <strain evidence="1 2">PH27A</strain>
    </source>
</reference>
<dbReference type="OrthoDB" id="332829at2"/>